<proteinExistence type="predicted"/>
<protein>
    <recommendedName>
        <fullName evidence="2">NACHT domain-containing protein</fullName>
    </recommendedName>
</protein>
<dbReference type="PROSITE" id="PS50837">
    <property type="entry name" value="NACHT"/>
    <property type="match status" value="1"/>
</dbReference>
<evidence type="ECO:0000313" key="4">
    <source>
        <dbReference type="Proteomes" id="UP001446871"/>
    </source>
</evidence>
<accession>A0ABR1TH24</accession>
<dbReference type="EMBL" id="JAQQWM010000009">
    <property type="protein sequence ID" value="KAK8045924.1"/>
    <property type="molecule type" value="Genomic_DNA"/>
</dbReference>
<dbReference type="PANTHER" id="PTHR10039">
    <property type="entry name" value="AMELOGENIN"/>
    <property type="match status" value="1"/>
</dbReference>
<keyword evidence="1" id="KW-0677">Repeat</keyword>
<sequence length="485" mass="54624">MLDPVSSVGVAAAALQFFGSAFKAATLCREIYENEKSATVHNTEINDFIASIHESRAKLARDPPAGTSQAILDVVHKYDHLAVKLLEVLAYIQGVGEDIGLARKTYRAWRKEKKVENLERSLKDNLQALEQLLVIETWSTVKGWKSQGEEIVRVLGQLQGQVQGDENPLAKKLASIQDTMNETANVIARDFQEAESKQQQRHDQILEAKFRATFLRSLHFPEIDERQSNIKDAAPGTFEWVLDEEWGYSSHRFASLPVWLPATEPLSDGVFWISGKLGSGKSTLMAYIVSNPRTAKRLGYWSEGKSHHILTFFFWRPGSKLQKSMVGLLQSLLYQICKAEPGVILPVLIELGWDSPGSGQPCLGVWIKRSLTKAVFVAIRSALDAKFCIFIDGLDEFSGDLDELLDLIFDIQNLPTAKVCVSSRPEVELVRRLEHCQRLYMEELSHGDIEEFIHQKLRADDPTLKKTNIYELVDLICRKAEGVFL</sequence>
<dbReference type="InterPro" id="IPR056884">
    <property type="entry name" value="NPHP3-like_N"/>
</dbReference>
<dbReference type="SUPFAM" id="SSF52540">
    <property type="entry name" value="P-loop containing nucleoside triphosphate hydrolases"/>
    <property type="match status" value="1"/>
</dbReference>
<dbReference type="InterPro" id="IPR027417">
    <property type="entry name" value="P-loop_NTPase"/>
</dbReference>
<dbReference type="Gene3D" id="3.40.50.300">
    <property type="entry name" value="P-loop containing nucleotide triphosphate hydrolases"/>
    <property type="match status" value="1"/>
</dbReference>
<dbReference type="Proteomes" id="UP001446871">
    <property type="component" value="Unassembled WGS sequence"/>
</dbReference>
<organism evidence="3 4">
    <name type="scientific">Apiospora saccharicola</name>
    <dbReference type="NCBI Taxonomy" id="335842"/>
    <lineage>
        <taxon>Eukaryota</taxon>
        <taxon>Fungi</taxon>
        <taxon>Dikarya</taxon>
        <taxon>Ascomycota</taxon>
        <taxon>Pezizomycotina</taxon>
        <taxon>Sordariomycetes</taxon>
        <taxon>Xylariomycetidae</taxon>
        <taxon>Amphisphaeriales</taxon>
        <taxon>Apiosporaceae</taxon>
        <taxon>Apiospora</taxon>
    </lineage>
</organism>
<dbReference type="InterPro" id="IPR007111">
    <property type="entry name" value="NACHT_NTPase"/>
</dbReference>
<evidence type="ECO:0000259" key="2">
    <source>
        <dbReference type="PROSITE" id="PS50837"/>
    </source>
</evidence>
<reference evidence="3 4" key="1">
    <citation type="submission" date="2023-01" db="EMBL/GenBank/DDBJ databases">
        <title>Analysis of 21 Apiospora genomes using comparative genomics revels a genus with tremendous synthesis potential of carbohydrate active enzymes and secondary metabolites.</title>
        <authorList>
            <person name="Sorensen T."/>
        </authorList>
    </citation>
    <scope>NUCLEOTIDE SEQUENCE [LARGE SCALE GENOMIC DNA]</scope>
    <source>
        <strain evidence="3 4">CBS 83171</strain>
    </source>
</reference>
<dbReference type="PANTHER" id="PTHR10039:SF5">
    <property type="entry name" value="NACHT DOMAIN-CONTAINING PROTEIN"/>
    <property type="match status" value="1"/>
</dbReference>
<feature type="domain" description="NACHT" evidence="2">
    <location>
        <begin position="269"/>
        <end position="425"/>
    </location>
</feature>
<keyword evidence="4" id="KW-1185">Reference proteome</keyword>
<name>A0ABR1TH24_9PEZI</name>
<dbReference type="Pfam" id="PF24883">
    <property type="entry name" value="NPHP3_N"/>
    <property type="match status" value="1"/>
</dbReference>
<evidence type="ECO:0000256" key="1">
    <source>
        <dbReference type="ARBA" id="ARBA00022737"/>
    </source>
</evidence>
<evidence type="ECO:0000313" key="3">
    <source>
        <dbReference type="EMBL" id="KAK8045924.1"/>
    </source>
</evidence>
<gene>
    <name evidence="3" type="ORF">PG996_013988</name>
</gene>
<comment type="caution">
    <text evidence="3">The sequence shown here is derived from an EMBL/GenBank/DDBJ whole genome shotgun (WGS) entry which is preliminary data.</text>
</comment>